<dbReference type="RefSeq" id="WP_159333034.1">
    <property type="nucleotide sequence ID" value="NZ_DAIMVY010000022.1"/>
</dbReference>
<gene>
    <name evidence="1" type="ORF">SPHINGO8BC_80093</name>
</gene>
<dbReference type="PANTHER" id="PTHR34822">
    <property type="entry name" value="GRPB DOMAIN PROTEIN (AFU_ORTHOLOGUE AFUA_1G01530)"/>
    <property type="match status" value="1"/>
</dbReference>
<dbReference type="SUPFAM" id="SSF81301">
    <property type="entry name" value="Nucleotidyltransferase"/>
    <property type="match status" value="1"/>
</dbReference>
<dbReference type="Pfam" id="PF04229">
    <property type="entry name" value="GrpB"/>
    <property type="match status" value="1"/>
</dbReference>
<organism evidence="1 2">
    <name type="scientific">Sphingobacterium multivorum</name>
    <dbReference type="NCBI Taxonomy" id="28454"/>
    <lineage>
        <taxon>Bacteria</taxon>
        <taxon>Pseudomonadati</taxon>
        <taxon>Bacteroidota</taxon>
        <taxon>Sphingobacteriia</taxon>
        <taxon>Sphingobacteriales</taxon>
        <taxon>Sphingobacteriaceae</taxon>
        <taxon>Sphingobacterium</taxon>
    </lineage>
</organism>
<protein>
    <submittedName>
        <fullName evidence="1">GrpB family protein</fullName>
    </submittedName>
</protein>
<dbReference type="InterPro" id="IPR043519">
    <property type="entry name" value="NT_sf"/>
</dbReference>
<reference evidence="1 2" key="1">
    <citation type="submission" date="2019-10" db="EMBL/GenBank/DDBJ databases">
        <authorList>
            <person name="Karimi E."/>
        </authorList>
    </citation>
    <scope>NUCLEOTIDE SEQUENCE [LARGE SCALE GENOMIC DNA]</scope>
    <source>
        <strain evidence="1">Sphingobacterium sp. 8BC</strain>
    </source>
</reference>
<evidence type="ECO:0000313" key="1">
    <source>
        <dbReference type="EMBL" id="VXD07186.1"/>
    </source>
</evidence>
<evidence type="ECO:0000313" key="2">
    <source>
        <dbReference type="Proteomes" id="UP000432350"/>
    </source>
</evidence>
<proteinExistence type="predicted"/>
<dbReference type="InterPro" id="IPR007344">
    <property type="entry name" value="GrpB/CoaE"/>
</dbReference>
<name>A0A654DMJ8_SPHMU</name>
<dbReference type="PANTHER" id="PTHR34822:SF1">
    <property type="entry name" value="GRPB FAMILY PROTEIN"/>
    <property type="match status" value="1"/>
</dbReference>
<dbReference type="EMBL" id="CABWMV010000027">
    <property type="protein sequence ID" value="VXD07186.1"/>
    <property type="molecule type" value="Genomic_DNA"/>
</dbReference>
<dbReference type="AlphaFoldDB" id="A0A654DMJ8"/>
<sequence>MILPFEPYNPIWKANFDSIQHELFTLLKPIRSRVDHIGSTAVEGLSAKPIIDILIGLEEENDLDRIPLLLRDNCYVYYEKYNEDMPYRRFFIALIDRPEVLGLPEQIAPGDEIPARLHDHSLRVAHIHSIPLQSKHWLRHIAFRDYLRAHDNVRDRYQALKEKLVLQQWKDGNDYNDAKDEFLKEHEAKAVEWYNKGCGTIEWYYNENLGQSSVDGSD</sequence>
<dbReference type="Gene3D" id="3.30.460.10">
    <property type="entry name" value="Beta Polymerase, domain 2"/>
    <property type="match status" value="1"/>
</dbReference>
<dbReference type="Proteomes" id="UP000432350">
    <property type="component" value="Unassembled WGS sequence"/>
</dbReference>
<accession>A0A654DMJ8</accession>